<gene>
    <name evidence="5" type="ORF">BJY26_002326</name>
</gene>
<organism evidence="5 6">
    <name type="scientific">Spelaeicoccus albus</name>
    <dbReference type="NCBI Taxonomy" id="1280376"/>
    <lineage>
        <taxon>Bacteria</taxon>
        <taxon>Bacillati</taxon>
        <taxon>Actinomycetota</taxon>
        <taxon>Actinomycetes</taxon>
        <taxon>Micrococcales</taxon>
        <taxon>Brevibacteriaceae</taxon>
        <taxon>Spelaeicoccus</taxon>
    </lineage>
</organism>
<dbReference type="Proteomes" id="UP000539111">
    <property type="component" value="Unassembled WGS sequence"/>
</dbReference>
<comment type="caution">
    <text evidence="5">The sequence shown here is derived from an EMBL/GenBank/DDBJ whole genome shotgun (WGS) entry which is preliminary data.</text>
</comment>
<keyword evidence="6" id="KW-1185">Reference proteome</keyword>
<name>A0A7Z0D381_9MICO</name>
<evidence type="ECO:0000313" key="5">
    <source>
        <dbReference type="EMBL" id="NYI68020.1"/>
    </source>
</evidence>
<evidence type="ECO:0000313" key="6">
    <source>
        <dbReference type="Proteomes" id="UP000539111"/>
    </source>
</evidence>
<keyword evidence="3" id="KW-0175">Coiled coil</keyword>
<dbReference type="InterPro" id="IPR003798">
    <property type="entry name" value="DNA_recombination_RmuC"/>
</dbReference>
<reference evidence="5 6" key="1">
    <citation type="submission" date="2020-07" db="EMBL/GenBank/DDBJ databases">
        <title>Sequencing the genomes of 1000 actinobacteria strains.</title>
        <authorList>
            <person name="Klenk H.-P."/>
        </authorList>
    </citation>
    <scope>NUCLEOTIDE SEQUENCE [LARGE SCALE GENOMIC DNA]</scope>
    <source>
        <strain evidence="5 6">DSM 26341</strain>
    </source>
</reference>
<dbReference type="RefSeq" id="WP_179428418.1">
    <property type="nucleotide sequence ID" value="NZ_JACBZP010000001.1"/>
</dbReference>
<evidence type="ECO:0000256" key="1">
    <source>
        <dbReference type="ARBA" id="ARBA00003416"/>
    </source>
</evidence>
<protein>
    <submittedName>
        <fullName evidence="5">DNA recombination protein RmuC</fullName>
    </submittedName>
</protein>
<comment type="similarity">
    <text evidence="2">Belongs to the RmuC family.</text>
</comment>
<comment type="function">
    <text evidence="1">Involved in DNA recombination.</text>
</comment>
<dbReference type="GO" id="GO:0006310">
    <property type="term" value="P:DNA recombination"/>
    <property type="evidence" value="ECO:0007669"/>
    <property type="project" value="UniProtKB-KW"/>
</dbReference>
<proteinExistence type="inferred from homology"/>
<dbReference type="PANTHER" id="PTHR30563:SF0">
    <property type="entry name" value="DNA RECOMBINATION PROTEIN RMUC"/>
    <property type="match status" value="1"/>
</dbReference>
<evidence type="ECO:0000256" key="3">
    <source>
        <dbReference type="ARBA" id="ARBA00023054"/>
    </source>
</evidence>
<dbReference type="Pfam" id="PF02646">
    <property type="entry name" value="RmuC"/>
    <property type="match status" value="1"/>
</dbReference>
<keyword evidence="4" id="KW-0233">DNA recombination</keyword>
<dbReference type="AlphaFoldDB" id="A0A7Z0D381"/>
<dbReference type="EMBL" id="JACBZP010000001">
    <property type="protein sequence ID" value="NYI68020.1"/>
    <property type="molecule type" value="Genomic_DNA"/>
</dbReference>
<dbReference type="PANTHER" id="PTHR30563">
    <property type="entry name" value="DNA RECOMBINATION PROTEIN RMUC"/>
    <property type="match status" value="1"/>
</dbReference>
<evidence type="ECO:0000256" key="4">
    <source>
        <dbReference type="ARBA" id="ARBA00023172"/>
    </source>
</evidence>
<sequence>MTSLVVTAIVALLIGAILGFAVAAVLARTRRIAVETERTMLARRVDDLEADAGFTTEIAGALGPLAQSMRRVERQVDTLERDRTEQYARLDTQLAQVAASGEALRTTTEQLSGALRASSSRGSWGEVQLRRVVEHAGMLERVDFDVQTTARTPDGATVRPDLVVRLPGRKQLVVDAKAPLAAFLRASESPGTVDSAQLAEHARALRSHVDTLAAKEYWAAFTPSPDLVVCFIPGESFLAAACQADATLMEYAMAKKVVLATPGTLLALLRTVALTWQHDALNGSAKELFTVGRELYDRLGTMSSHLSKMGGSLTRAVEDYNRLIGTMESRVFVSARRLKDLDLSDAPIDPVDPLSAATRGLGAPELLDAAFEREADRANNDRSA</sequence>
<accession>A0A7Z0D381</accession>
<evidence type="ECO:0000256" key="2">
    <source>
        <dbReference type="ARBA" id="ARBA00009840"/>
    </source>
</evidence>